<dbReference type="InterPro" id="IPR029062">
    <property type="entry name" value="Class_I_gatase-like"/>
</dbReference>
<keyword evidence="3" id="KW-0645">Protease</keyword>
<dbReference type="InterPro" id="IPR027478">
    <property type="entry name" value="LdcA_N"/>
</dbReference>
<comment type="similarity">
    <text evidence="1">Belongs to the peptidase S66 family.</text>
</comment>
<dbReference type="EMBL" id="JAESWA010000020">
    <property type="protein sequence ID" value="MBL4931619.1"/>
    <property type="molecule type" value="Genomic_DNA"/>
</dbReference>
<dbReference type="Pfam" id="PF17676">
    <property type="entry name" value="Peptidase_S66C"/>
    <property type="match status" value="1"/>
</dbReference>
<keyword evidence="4" id="KW-0378">Hydrolase</keyword>
<sequence length="307" mass="34065">MATRPEILRPGDTIGIVTLGSPLFENVINERIKTLESMGFSVVLGKYVYSYSGYLAASEQERASDLMEMFRNPNVKAIMPSRGGVGVEGIVPYLDYPFIAQNPKIVTGYSDITILLNALYRWANLITFHSLMLIDFRPTTPAYNFNQFFTATSTITSPRKLENPPGRQLVSRVPGNVTGPIIGGNLASFVGNLGTPFELDTRGKILLLEEVHEPINTVYRYINHLRLAGKFRDCAGIIMGQCSLCEPAYDKNYEDLINEVMIPLNKPLMTNLATGHGRFKMAIPIGAQANLNTYDNTLTILEPTVHE</sequence>
<dbReference type="GO" id="GO:0006508">
    <property type="term" value="P:proteolysis"/>
    <property type="evidence" value="ECO:0007669"/>
    <property type="project" value="UniProtKB-KW"/>
</dbReference>
<evidence type="ECO:0000256" key="1">
    <source>
        <dbReference type="ARBA" id="ARBA00010233"/>
    </source>
</evidence>
<organism evidence="9 10">
    <name type="scientific">Clostridium paridis</name>
    <dbReference type="NCBI Taxonomy" id="2803863"/>
    <lineage>
        <taxon>Bacteria</taxon>
        <taxon>Bacillati</taxon>
        <taxon>Bacillota</taxon>
        <taxon>Clostridia</taxon>
        <taxon>Eubacteriales</taxon>
        <taxon>Clostridiaceae</taxon>
        <taxon>Clostridium</taxon>
    </lineage>
</organism>
<protein>
    <submittedName>
        <fullName evidence="9">LD-carboxypeptidase</fullName>
    </submittedName>
</protein>
<dbReference type="Gene3D" id="3.40.50.10740">
    <property type="entry name" value="Class I glutamine amidotransferase-like"/>
    <property type="match status" value="1"/>
</dbReference>
<proteinExistence type="inferred from homology"/>
<dbReference type="InterPro" id="IPR040449">
    <property type="entry name" value="Peptidase_S66_N"/>
</dbReference>
<dbReference type="SUPFAM" id="SSF141986">
    <property type="entry name" value="LD-carboxypeptidase A C-terminal domain-like"/>
    <property type="match status" value="1"/>
</dbReference>
<keyword evidence="2" id="KW-0121">Carboxypeptidase</keyword>
<dbReference type="CDD" id="cd07025">
    <property type="entry name" value="Peptidase_S66"/>
    <property type="match status" value="1"/>
</dbReference>
<feature type="active site" description="Charge relay system" evidence="6">
    <location>
        <position position="209"/>
    </location>
</feature>
<evidence type="ECO:0000256" key="6">
    <source>
        <dbReference type="PIRSR" id="PIRSR028757-1"/>
    </source>
</evidence>
<dbReference type="InterPro" id="IPR003507">
    <property type="entry name" value="S66_fam"/>
</dbReference>
<dbReference type="PANTHER" id="PTHR30237">
    <property type="entry name" value="MURAMOYLTETRAPEPTIDE CARBOXYPEPTIDASE"/>
    <property type="match status" value="1"/>
</dbReference>
<dbReference type="Proteomes" id="UP000623681">
    <property type="component" value="Unassembled WGS sequence"/>
</dbReference>
<dbReference type="GO" id="GO:0004180">
    <property type="term" value="F:carboxypeptidase activity"/>
    <property type="evidence" value="ECO:0007669"/>
    <property type="project" value="UniProtKB-KW"/>
</dbReference>
<feature type="active site" description="Charge relay system" evidence="6">
    <location>
        <position position="276"/>
    </location>
</feature>
<feature type="active site" description="Nucleophile" evidence="6">
    <location>
        <position position="110"/>
    </location>
</feature>
<dbReference type="InterPro" id="IPR040921">
    <property type="entry name" value="Peptidase_S66C"/>
</dbReference>
<dbReference type="Pfam" id="PF02016">
    <property type="entry name" value="Peptidase_S66"/>
    <property type="match status" value="1"/>
</dbReference>
<dbReference type="RefSeq" id="WP_202767001.1">
    <property type="nucleotide sequence ID" value="NZ_JAESWA010000020.1"/>
</dbReference>
<reference evidence="9" key="1">
    <citation type="submission" date="2021-01" db="EMBL/GenBank/DDBJ databases">
        <title>Genome public.</title>
        <authorList>
            <person name="Liu C."/>
            <person name="Sun Q."/>
        </authorList>
    </citation>
    <scope>NUCLEOTIDE SEQUENCE</scope>
    <source>
        <strain evidence="9">YIM B02565</strain>
    </source>
</reference>
<comment type="caution">
    <text evidence="9">The sequence shown here is derived from an EMBL/GenBank/DDBJ whole genome shotgun (WGS) entry which is preliminary data.</text>
</comment>
<evidence type="ECO:0000259" key="8">
    <source>
        <dbReference type="Pfam" id="PF17676"/>
    </source>
</evidence>
<dbReference type="AlphaFoldDB" id="A0A937K489"/>
<dbReference type="PANTHER" id="PTHR30237:SF2">
    <property type="entry name" value="MUREIN TETRAPEPTIDE CARBOXYPEPTIDASE"/>
    <property type="match status" value="1"/>
</dbReference>
<gene>
    <name evidence="9" type="ORF">JK634_07365</name>
</gene>
<feature type="domain" description="LD-carboxypeptidase C-terminal" evidence="8">
    <location>
        <begin position="178"/>
        <end position="291"/>
    </location>
</feature>
<keyword evidence="5" id="KW-0720">Serine protease</keyword>
<dbReference type="GO" id="GO:0008236">
    <property type="term" value="F:serine-type peptidase activity"/>
    <property type="evidence" value="ECO:0007669"/>
    <property type="project" value="UniProtKB-KW"/>
</dbReference>
<evidence type="ECO:0000256" key="3">
    <source>
        <dbReference type="ARBA" id="ARBA00022670"/>
    </source>
</evidence>
<accession>A0A937K489</accession>
<dbReference type="InterPro" id="IPR027461">
    <property type="entry name" value="Carboxypeptidase_A_C_sf"/>
</dbReference>
<feature type="domain" description="LD-carboxypeptidase N-terminal" evidence="7">
    <location>
        <begin position="14"/>
        <end position="129"/>
    </location>
</feature>
<dbReference type="Gene3D" id="3.50.30.60">
    <property type="entry name" value="LD-carboxypeptidase A C-terminal domain-like"/>
    <property type="match status" value="1"/>
</dbReference>
<evidence type="ECO:0000313" key="10">
    <source>
        <dbReference type="Proteomes" id="UP000623681"/>
    </source>
</evidence>
<evidence type="ECO:0000256" key="5">
    <source>
        <dbReference type="ARBA" id="ARBA00022825"/>
    </source>
</evidence>
<dbReference type="SUPFAM" id="SSF52317">
    <property type="entry name" value="Class I glutamine amidotransferase-like"/>
    <property type="match status" value="1"/>
</dbReference>
<keyword evidence="10" id="KW-1185">Reference proteome</keyword>
<evidence type="ECO:0000313" key="9">
    <source>
        <dbReference type="EMBL" id="MBL4931619.1"/>
    </source>
</evidence>
<name>A0A937K489_9CLOT</name>
<evidence type="ECO:0000259" key="7">
    <source>
        <dbReference type="Pfam" id="PF02016"/>
    </source>
</evidence>
<dbReference type="PIRSF" id="PIRSF028757">
    <property type="entry name" value="LD-carboxypeptidase"/>
    <property type="match status" value="1"/>
</dbReference>
<evidence type="ECO:0000256" key="4">
    <source>
        <dbReference type="ARBA" id="ARBA00022801"/>
    </source>
</evidence>
<evidence type="ECO:0000256" key="2">
    <source>
        <dbReference type="ARBA" id="ARBA00022645"/>
    </source>
</evidence>